<dbReference type="EMBL" id="FR824050">
    <property type="protein sequence ID" value="CCA14696.1"/>
    <property type="molecule type" value="Genomic_DNA"/>
</dbReference>
<dbReference type="AlphaFoldDB" id="F0W0X2"/>
<keyword evidence="7 12" id="KW-0720">Serine protease</keyword>
<evidence type="ECO:0000256" key="3">
    <source>
        <dbReference type="ARBA" id="ARBA00022670"/>
    </source>
</evidence>
<comment type="similarity">
    <text evidence="12">Belongs to the peptidase S8 family.</text>
</comment>
<dbReference type="PROSITE" id="PS51892">
    <property type="entry name" value="SUBTILASE"/>
    <property type="match status" value="1"/>
</dbReference>
<evidence type="ECO:0000256" key="7">
    <source>
        <dbReference type="ARBA" id="ARBA00022825"/>
    </source>
</evidence>
<dbReference type="InterPro" id="IPR003675">
    <property type="entry name" value="Rce1/LyrA-like_dom"/>
</dbReference>
<dbReference type="PANTHER" id="PTHR13046">
    <property type="entry name" value="PROTEASE U48 CAAX PRENYL PROTEASE RCE1"/>
    <property type="match status" value="1"/>
</dbReference>
<dbReference type="InterPro" id="IPR015500">
    <property type="entry name" value="Peptidase_S8_subtilisin-rel"/>
</dbReference>
<feature type="transmembrane region" description="Helical" evidence="13">
    <location>
        <begin position="632"/>
        <end position="653"/>
    </location>
</feature>
<evidence type="ECO:0000256" key="14">
    <source>
        <dbReference type="SAM" id="SignalP"/>
    </source>
</evidence>
<keyword evidence="4 13" id="KW-0812">Transmembrane</keyword>
<feature type="chain" id="PRO_5003263263" evidence="14">
    <location>
        <begin position="20"/>
        <end position="864"/>
    </location>
</feature>
<gene>
    <name evidence="17" type="primary">AlNc14C5G752</name>
    <name evidence="17" type="ORF">ALNC14_008390</name>
</gene>
<feature type="transmembrane region" description="Helical" evidence="13">
    <location>
        <begin position="555"/>
        <end position="574"/>
    </location>
</feature>
<keyword evidence="9 13" id="KW-0472">Membrane</keyword>
<dbReference type="Pfam" id="PF00082">
    <property type="entry name" value="Peptidase_S8"/>
    <property type="match status" value="1"/>
</dbReference>
<evidence type="ECO:0000256" key="13">
    <source>
        <dbReference type="SAM" id="Phobius"/>
    </source>
</evidence>
<feature type="domain" description="Peptidase S8/S53" evidence="15">
    <location>
        <begin position="225"/>
        <end position="505"/>
    </location>
</feature>
<dbReference type="SUPFAM" id="SSF52743">
    <property type="entry name" value="Subtilisin-like"/>
    <property type="match status" value="1"/>
</dbReference>
<dbReference type="Pfam" id="PF02517">
    <property type="entry name" value="Rce1-like"/>
    <property type="match status" value="1"/>
</dbReference>
<dbReference type="InterPro" id="IPR036852">
    <property type="entry name" value="Peptidase_S8/S53_dom_sf"/>
</dbReference>
<feature type="active site" description="Charge relay system" evidence="12">
    <location>
        <position position="270"/>
    </location>
</feature>
<protein>
    <submittedName>
        <fullName evidence="17">Peptidase family U48 putative</fullName>
    </submittedName>
</protein>
<feature type="active site" description="Charge relay system" evidence="12">
    <location>
        <position position="443"/>
    </location>
</feature>
<evidence type="ECO:0000256" key="5">
    <source>
        <dbReference type="ARBA" id="ARBA00022801"/>
    </source>
</evidence>
<keyword evidence="6" id="KW-0256">Endoplasmic reticulum</keyword>
<feature type="domain" description="CAAX prenyl protease 2/Lysostaphin resistance protein A-like" evidence="16">
    <location>
        <begin position="690"/>
        <end position="793"/>
    </location>
</feature>
<evidence type="ECO:0000256" key="6">
    <source>
        <dbReference type="ARBA" id="ARBA00022824"/>
    </source>
</evidence>
<dbReference type="InterPro" id="IPR039731">
    <property type="entry name" value="Rce1"/>
</dbReference>
<dbReference type="PANTHER" id="PTHR13046:SF0">
    <property type="entry name" value="CAAX PRENYL PROTEASE 2"/>
    <property type="match status" value="1"/>
</dbReference>
<keyword evidence="14" id="KW-0732">Signal</keyword>
<feature type="signal peptide" evidence="14">
    <location>
        <begin position="1"/>
        <end position="19"/>
    </location>
</feature>
<evidence type="ECO:0000313" key="17">
    <source>
        <dbReference type="EMBL" id="CCA14696.1"/>
    </source>
</evidence>
<organism evidence="17">
    <name type="scientific">Albugo laibachii Nc14</name>
    <dbReference type="NCBI Taxonomy" id="890382"/>
    <lineage>
        <taxon>Eukaryota</taxon>
        <taxon>Sar</taxon>
        <taxon>Stramenopiles</taxon>
        <taxon>Oomycota</taxon>
        <taxon>Peronosporomycetes</taxon>
        <taxon>Albuginales</taxon>
        <taxon>Albuginaceae</taxon>
        <taxon>Albugo</taxon>
    </lineage>
</organism>
<comment type="catalytic activity">
    <reaction evidence="11">
        <text>Hydrolyzes the peptide bond -P2-(S-farnesyl or geranylgeranyl)C-P1'-P2'-P3'-COOH where P1' and P2' are amino acids with aliphatic sidechains and P3' is any C-terminal residue.</text>
        <dbReference type="EC" id="3.4.26.1"/>
    </reaction>
</comment>
<comment type="catalytic activity">
    <reaction evidence="10">
        <text>Hydrolysis of proteins with broad specificity for peptide bonds, and a preference for a large uncharged residue in P1. Hydrolyzes peptide amides.</text>
        <dbReference type="EC" id="3.4.21.62"/>
    </reaction>
</comment>
<evidence type="ECO:0000259" key="16">
    <source>
        <dbReference type="Pfam" id="PF02517"/>
    </source>
</evidence>
<accession>F0W0X2</accession>
<keyword evidence="3 12" id="KW-0645">Protease</keyword>
<dbReference type="Gene3D" id="3.40.50.200">
    <property type="entry name" value="Peptidase S8/S53 domain"/>
    <property type="match status" value="1"/>
</dbReference>
<evidence type="ECO:0000259" key="15">
    <source>
        <dbReference type="Pfam" id="PF00082"/>
    </source>
</evidence>
<keyword evidence="5 12" id="KW-0378">Hydrolase</keyword>
<keyword evidence="8 13" id="KW-1133">Transmembrane helix</keyword>
<evidence type="ECO:0000256" key="1">
    <source>
        <dbReference type="ARBA" id="ARBA00004477"/>
    </source>
</evidence>
<dbReference type="GO" id="GO:0004252">
    <property type="term" value="F:serine-type endopeptidase activity"/>
    <property type="evidence" value="ECO:0007669"/>
    <property type="project" value="UniProtKB-UniRule"/>
</dbReference>
<comment type="subcellular location">
    <subcellularLocation>
        <location evidence="1">Endoplasmic reticulum membrane</location>
        <topology evidence="1">Multi-pass membrane protein</topology>
    </subcellularLocation>
</comment>
<feature type="transmembrane region" description="Helical" evidence="13">
    <location>
        <begin position="594"/>
        <end position="612"/>
    </location>
</feature>
<feature type="transmembrane region" description="Helical" evidence="13">
    <location>
        <begin position="812"/>
        <end position="830"/>
    </location>
</feature>
<dbReference type="GO" id="GO:0071586">
    <property type="term" value="P:CAAX-box protein processing"/>
    <property type="evidence" value="ECO:0007669"/>
    <property type="project" value="InterPro"/>
</dbReference>
<feature type="active site" description="Charge relay system" evidence="12">
    <location>
        <position position="234"/>
    </location>
</feature>
<dbReference type="PRINTS" id="PR00723">
    <property type="entry name" value="SUBTILISIN"/>
</dbReference>
<comment type="similarity">
    <text evidence="2">Belongs to the peptidase U48 family.</text>
</comment>
<sequence length="864" mass="94697">MCLLPIFVISLCFLLDNDAVFVEPEVLELFKVRTHVSIIVTFTEAETPGEGSSGYKERLDVKAGCGLDCINNAASDPITLNVQRSKVYVNELHGPVLEDLRKDGLRATSFWISNQIHIRDATKKIIAKLRTNHLIESIRQERKANNRKDAIDALSLANTAVADFHLVESKSFAGRTRSLKLVETRSPTQYNHLISEVDSIFTDGKIGWHVEKIKASELWNLGYNGTKVRVGVIDSGAMATHPSLKDNFLSDYGWLDAISSKTTPYDDYGHGTAVLSVIAGSNGIGVAPGVEWMACRACDADGCLEASLLRCAEFMLCPPDENGSLENCSERAPQIINNSWNDEKGQKYFAKILHKWIDAGIIPVFSMGNGGPSCESVSSPSDYADAISVGAINRNDQLAGYSARGPGVNGALKPDFCAPGEDIIAADSTDGSASQLFVFQGTSAAAPQVSGAIAILLQIDPHLTLSKIRKVLQESASFSSLKKVARSCSLVLNTAMYPNNDYGYGQLDILRAFEVLKCKVLGMHFAASNSSAPLRSITSSTAFGSKRIRFQLHPTVAVISCLGMAAAYVGVLYALPKNIRQLPRDHPTHIIGRLFLILILCTLCPFVLAAFSQQDDNSLSFAGWLGIRADGLLEALVVPVLITAVLFTGSLLSNGLRILNASRQYPSNRLWNAIRNSSFVYAITREQLPALRNYIVGPLTEEFVFRSCMIPLLICSEFSHKQIILASPLTFGIAHLHHFIEHIRGGRTIWDAALIGGFQLMYTTLFGAYATFIFMRTGHLLSVFLVHMFCNIMGFPDVSFFDPNHSLHSFRIILLGAYLLGIYGFSRVVIPWTEPDIYASQLWNVTIAADRNILNQTDIKSNDL</sequence>
<dbReference type="InterPro" id="IPR023828">
    <property type="entry name" value="Peptidase_S8_Ser-AS"/>
</dbReference>
<evidence type="ECO:0000256" key="4">
    <source>
        <dbReference type="ARBA" id="ARBA00022692"/>
    </source>
</evidence>
<feature type="transmembrane region" description="Helical" evidence="13">
    <location>
        <begin position="780"/>
        <end position="800"/>
    </location>
</feature>
<evidence type="ECO:0000256" key="11">
    <source>
        <dbReference type="ARBA" id="ARBA00047280"/>
    </source>
</evidence>
<dbReference type="GO" id="GO:0004222">
    <property type="term" value="F:metalloendopeptidase activity"/>
    <property type="evidence" value="ECO:0007669"/>
    <property type="project" value="InterPro"/>
</dbReference>
<reference evidence="17" key="1">
    <citation type="journal article" date="2011" name="PLoS Biol.">
        <title>Gene gain and loss during evolution of obligate parasitism in the white rust pathogen of Arabidopsis thaliana.</title>
        <authorList>
            <person name="Kemen E."/>
            <person name="Gardiner A."/>
            <person name="Schultz-Larsen T."/>
            <person name="Kemen A.C."/>
            <person name="Balmuth A.L."/>
            <person name="Robert-Seilaniantz A."/>
            <person name="Bailey K."/>
            <person name="Holub E."/>
            <person name="Studholme D.J."/>
            <person name="Maclean D."/>
            <person name="Jones J.D."/>
        </authorList>
    </citation>
    <scope>NUCLEOTIDE SEQUENCE</scope>
</reference>
<evidence type="ECO:0000256" key="10">
    <source>
        <dbReference type="ARBA" id="ARBA00023529"/>
    </source>
</evidence>
<reference evidence="17" key="2">
    <citation type="submission" date="2011-02" db="EMBL/GenBank/DDBJ databases">
        <authorList>
            <person name="MacLean D."/>
        </authorList>
    </citation>
    <scope>NUCLEOTIDE SEQUENCE</scope>
</reference>
<feature type="transmembrane region" description="Helical" evidence="13">
    <location>
        <begin position="752"/>
        <end position="774"/>
    </location>
</feature>
<dbReference type="InterPro" id="IPR000209">
    <property type="entry name" value="Peptidase_S8/S53_dom"/>
</dbReference>
<dbReference type="GO" id="GO:0005789">
    <property type="term" value="C:endoplasmic reticulum membrane"/>
    <property type="evidence" value="ECO:0007669"/>
    <property type="project" value="UniProtKB-SubCell"/>
</dbReference>
<dbReference type="HOGENOM" id="CLU_331629_0_0_1"/>
<evidence type="ECO:0000256" key="12">
    <source>
        <dbReference type="PROSITE-ProRule" id="PRU01240"/>
    </source>
</evidence>
<dbReference type="PROSITE" id="PS00138">
    <property type="entry name" value="SUBTILASE_SER"/>
    <property type="match status" value="1"/>
</dbReference>
<evidence type="ECO:0000256" key="2">
    <source>
        <dbReference type="ARBA" id="ARBA00006897"/>
    </source>
</evidence>
<evidence type="ECO:0000256" key="9">
    <source>
        <dbReference type="ARBA" id="ARBA00023136"/>
    </source>
</evidence>
<name>F0W0X2_9STRA</name>
<evidence type="ECO:0000256" key="8">
    <source>
        <dbReference type="ARBA" id="ARBA00022989"/>
    </source>
</evidence>
<proteinExistence type="inferred from homology"/>